<dbReference type="SUPFAM" id="SSF52540">
    <property type="entry name" value="P-loop containing nucleoside triphosphate hydrolases"/>
    <property type="match status" value="2"/>
</dbReference>
<dbReference type="PROSITE" id="PS51192">
    <property type="entry name" value="HELICASE_ATP_BIND_1"/>
    <property type="match status" value="1"/>
</dbReference>
<evidence type="ECO:0000259" key="3">
    <source>
        <dbReference type="PROSITE" id="PS51194"/>
    </source>
</evidence>
<dbReference type="Pfam" id="PF00271">
    <property type="entry name" value="Helicase_C"/>
    <property type="match status" value="1"/>
</dbReference>
<dbReference type="InterPro" id="IPR038718">
    <property type="entry name" value="SNF2-like_sf"/>
</dbReference>
<dbReference type="PROSITE" id="PS51194">
    <property type="entry name" value="HELICASE_CTER"/>
    <property type="match status" value="1"/>
</dbReference>
<reference evidence="4 5" key="1">
    <citation type="submission" date="2020-04" db="EMBL/GenBank/DDBJ databases">
        <title>Arthrobacter sp. nov.</title>
        <authorList>
            <person name="Liu S."/>
        </authorList>
    </citation>
    <scope>NUCLEOTIDE SEQUENCE [LARGE SCALE GENOMIC DNA]</scope>
    <source>
        <strain evidence="4 5">E918</strain>
    </source>
</reference>
<keyword evidence="1" id="KW-0378">Hydrolase</keyword>
<dbReference type="GO" id="GO:0005524">
    <property type="term" value="F:ATP binding"/>
    <property type="evidence" value="ECO:0007669"/>
    <property type="project" value="InterPro"/>
</dbReference>
<keyword evidence="5" id="KW-1185">Reference proteome</keyword>
<dbReference type="InterPro" id="IPR000330">
    <property type="entry name" value="SNF2_N"/>
</dbReference>
<dbReference type="InterPro" id="IPR049730">
    <property type="entry name" value="SNF2/RAD54-like_C"/>
</dbReference>
<organism evidence="4 5">
    <name type="scientific">Arthrobacter mobilis</name>
    <dbReference type="NCBI Taxonomy" id="2724944"/>
    <lineage>
        <taxon>Bacteria</taxon>
        <taxon>Bacillati</taxon>
        <taxon>Actinomycetota</taxon>
        <taxon>Actinomycetes</taxon>
        <taxon>Micrococcales</taxon>
        <taxon>Micrococcaceae</taxon>
        <taxon>Arthrobacter</taxon>
    </lineage>
</organism>
<name>A0A7X6HDR4_9MICC</name>
<dbReference type="RefSeq" id="WP_168485718.1">
    <property type="nucleotide sequence ID" value="NZ_JAAZSQ010000005.1"/>
</dbReference>
<evidence type="ECO:0000259" key="2">
    <source>
        <dbReference type="PROSITE" id="PS51192"/>
    </source>
</evidence>
<dbReference type="Gene3D" id="3.40.50.300">
    <property type="entry name" value="P-loop containing nucleotide triphosphate hydrolases"/>
    <property type="match status" value="1"/>
</dbReference>
<dbReference type="EMBL" id="JAAZSQ010000005">
    <property type="protein sequence ID" value="NKX54374.1"/>
    <property type="molecule type" value="Genomic_DNA"/>
</dbReference>
<dbReference type="Proteomes" id="UP000544090">
    <property type="component" value="Unassembled WGS sequence"/>
</dbReference>
<dbReference type="InterPro" id="IPR027417">
    <property type="entry name" value="P-loop_NTPase"/>
</dbReference>
<dbReference type="AlphaFoldDB" id="A0A7X6HDR4"/>
<comment type="caution">
    <text evidence="4">The sequence shown here is derived from an EMBL/GenBank/DDBJ whole genome shotgun (WGS) entry which is preliminary data.</text>
</comment>
<dbReference type="InterPro" id="IPR001650">
    <property type="entry name" value="Helicase_C-like"/>
</dbReference>
<dbReference type="PANTHER" id="PTHR10799">
    <property type="entry name" value="SNF2/RAD54 HELICASE FAMILY"/>
    <property type="match status" value="1"/>
</dbReference>
<keyword evidence="4" id="KW-0547">Nucleotide-binding</keyword>
<dbReference type="InterPro" id="IPR014001">
    <property type="entry name" value="Helicase_ATP-bd"/>
</dbReference>
<dbReference type="CDD" id="cd18793">
    <property type="entry name" value="SF2_C_SNF"/>
    <property type="match status" value="1"/>
</dbReference>
<evidence type="ECO:0000313" key="5">
    <source>
        <dbReference type="Proteomes" id="UP000544090"/>
    </source>
</evidence>
<evidence type="ECO:0000313" key="4">
    <source>
        <dbReference type="EMBL" id="NKX54374.1"/>
    </source>
</evidence>
<dbReference type="Gene3D" id="3.40.50.10810">
    <property type="entry name" value="Tandem AAA-ATPase domain"/>
    <property type="match status" value="1"/>
</dbReference>
<accession>A0A7X6HDR4</accession>
<protein>
    <submittedName>
        <fullName evidence="4">DEAD/DEAH box helicase</fullName>
    </submittedName>
</protein>
<keyword evidence="4" id="KW-0347">Helicase</keyword>
<proteinExistence type="predicted"/>
<feature type="domain" description="Helicase ATP-binding" evidence="2">
    <location>
        <begin position="151"/>
        <end position="307"/>
    </location>
</feature>
<dbReference type="SMART" id="SM00487">
    <property type="entry name" value="DEXDc"/>
    <property type="match status" value="1"/>
</dbReference>
<gene>
    <name evidence="4" type="ORF">HGG74_07415</name>
</gene>
<dbReference type="GO" id="GO:0016787">
    <property type="term" value="F:hydrolase activity"/>
    <property type="evidence" value="ECO:0007669"/>
    <property type="project" value="UniProtKB-KW"/>
</dbReference>
<feature type="domain" description="Helicase C-terminal" evidence="3">
    <location>
        <begin position="397"/>
        <end position="559"/>
    </location>
</feature>
<evidence type="ECO:0000256" key="1">
    <source>
        <dbReference type="ARBA" id="ARBA00022801"/>
    </source>
</evidence>
<sequence>MQGIDVRRPSSDLPGLDLSMSPLDLSLQIRHGHNDVPFLVAVPSDDPSGPELTELPTGDQLIHADTWYFVDVEQTMRLSSQLEAHQIRLGSTLSDQAWLWLLWQQDLEVVDSKTHPAINTAAASGTDDGVPVPEIAGRLYPYQTDGYGKLLRLNHQGIGCLLADEMGLGKTLQVIATLAAVRDTGPSLVVCPASTMSNWLRELRRFAPQLSCLEHRGQFRSGSPATLRLYDVVVTTYETLNRDIFMFEATKWSIVALDEAQYIKNGSTSRSQNVKRLPRVQGIAVSGTPIENSLTDLWSISEFVAPQFLPKFEDFCAQFPDETWAAKEVGRRVAPLTIRRTVDQVADDLPERTDTYFPIHCGGPLAHEYQSILTAGESPLATVTRLRVACASLVPEKLDALGSILEGAFARNDKVIIFAPFTETIDGLLTHARQNFPGIFVEKIDGRTNVRDRQKIIDEFTGYGEHAILVLNPRAAGVGINIQAANVVVHWSPEWNPAIIDQASARAYRRGQAKPVFVYYFYFEQTVEEYMIDKLSGKRELSAAGLTAATDTPEISELKSMLSMSPVEDSDES</sequence>
<dbReference type="SMART" id="SM00490">
    <property type="entry name" value="HELICc"/>
    <property type="match status" value="1"/>
</dbReference>
<dbReference type="GO" id="GO:0004386">
    <property type="term" value="F:helicase activity"/>
    <property type="evidence" value="ECO:0007669"/>
    <property type="project" value="UniProtKB-KW"/>
</dbReference>
<keyword evidence="4" id="KW-0067">ATP-binding</keyword>
<dbReference type="Pfam" id="PF00176">
    <property type="entry name" value="SNF2-rel_dom"/>
    <property type="match status" value="1"/>
</dbReference>